<reference evidence="1 2" key="1">
    <citation type="journal article" date="2013" name="Curr. Biol.">
        <title>The Genome of the Foraminiferan Reticulomyxa filosa.</title>
        <authorList>
            <person name="Glockner G."/>
            <person name="Hulsmann N."/>
            <person name="Schleicher M."/>
            <person name="Noegel A.A."/>
            <person name="Eichinger L."/>
            <person name="Gallinger C."/>
            <person name="Pawlowski J."/>
            <person name="Sierra R."/>
            <person name="Euteneuer U."/>
            <person name="Pillet L."/>
            <person name="Moustafa A."/>
            <person name="Platzer M."/>
            <person name="Groth M."/>
            <person name="Szafranski K."/>
            <person name="Schliwa M."/>
        </authorList>
    </citation>
    <scope>NUCLEOTIDE SEQUENCE [LARGE SCALE GENOMIC DNA]</scope>
</reference>
<sequence length="207" mass="24299">PKCFFIKVFKKKKKDNWVQMSLQIFARIAVLLWLWFTKTAGDRNTFDCPMRQLALNYAYYLNDQLSAEQLQEIADALNGSPEKTPSNCTVDPREVLGAKTFKQLKKQRWPHSWDSYHSKRPHMQSNIEKAKQRVFSVPEERTVYVDVQHGNDINEGSIGRPMQTIHAALSKLRNSCTKADTKKIVLRKGKKKKIYINIYMYIYIYVY</sequence>
<dbReference type="Proteomes" id="UP000023152">
    <property type="component" value="Unassembled WGS sequence"/>
</dbReference>
<feature type="non-terminal residue" evidence="1">
    <location>
        <position position="207"/>
    </location>
</feature>
<dbReference type="EMBL" id="ASPP01015142">
    <property type="protein sequence ID" value="ETO18313.1"/>
    <property type="molecule type" value="Genomic_DNA"/>
</dbReference>
<name>X6MWD2_RETFI</name>
<protein>
    <submittedName>
        <fullName evidence="1">Uncharacterized protein</fullName>
    </submittedName>
</protein>
<evidence type="ECO:0000313" key="2">
    <source>
        <dbReference type="Proteomes" id="UP000023152"/>
    </source>
</evidence>
<feature type="non-terminal residue" evidence="1">
    <location>
        <position position="1"/>
    </location>
</feature>
<organism evidence="1 2">
    <name type="scientific">Reticulomyxa filosa</name>
    <dbReference type="NCBI Taxonomy" id="46433"/>
    <lineage>
        <taxon>Eukaryota</taxon>
        <taxon>Sar</taxon>
        <taxon>Rhizaria</taxon>
        <taxon>Retaria</taxon>
        <taxon>Foraminifera</taxon>
        <taxon>Monothalamids</taxon>
        <taxon>Reticulomyxidae</taxon>
        <taxon>Reticulomyxa</taxon>
    </lineage>
</organism>
<accession>X6MWD2</accession>
<keyword evidence="2" id="KW-1185">Reference proteome</keyword>
<evidence type="ECO:0000313" key="1">
    <source>
        <dbReference type="EMBL" id="ETO18313.1"/>
    </source>
</evidence>
<gene>
    <name evidence="1" type="ORF">RFI_18964</name>
</gene>
<dbReference type="AlphaFoldDB" id="X6MWD2"/>
<proteinExistence type="predicted"/>
<comment type="caution">
    <text evidence="1">The sequence shown here is derived from an EMBL/GenBank/DDBJ whole genome shotgun (WGS) entry which is preliminary data.</text>
</comment>